<accession>A0A8S1MZ58</accession>
<comment type="caution">
    <text evidence="1">The sequence shown here is derived from an EMBL/GenBank/DDBJ whole genome shotgun (WGS) entry which is preliminary data.</text>
</comment>
<protein>
    <submittedName>
        <fullName evidence="1">Uncharacterized protein</fullName>
    </submittedName>
</protein>
<evidence type="ECO:0000313" key="1">
    <source>
        <dbReference type="EMBL" id="CAD8082323.1"/>
    </source>
</evidence>
<proteinExistence type="predicted"/>
<evidence type="ECO:0000313" key="2">
    <source>
        <dbReference type="Proteomes" id="UP000692954"/>
    </source>
</evidence>
<dbReference type="OrthoDB" id="308383at2759"/>
<dbReference type="Proteomes" id="UP000692954">
    <property type="component" value="Unassembled WGS sequence"/>
</dbReference>
<dbReference type="EMBL" id="CAJJDN010000043">
    <property type="protein sequence ID" value="CAD8082323.1"/>
    <property type="molecule type" value="Genomic_DNA"/>
</dbReference>
<name>A0A8S1MZ58_9CILI</name>
<sequence length="189" mass="23341">MNFKGEPDAKGWSIQYFADDQNLQTQYLDLKLTRDYSKIKNCICQCVQNYLVIQQMMKKKKHQILIFFKQLNQENHIKEQRLRNQENLHQKFLRFQNQEIIIHLMVMNIVRYQEPYIIWNIRMEVLSNLENMKYFKKIEEFLQKQMIILMLQFCSLWLKNWVGYILKFIDQENYYFNNVQLDAKHIRVS</sequence>
<gene>
    <name evidence="1" type="ORF">PSON_ATCC_30995.1.T0430133</name>
</gene>
<dbReference type="AlphaFoldDB" id="A0A8S1MZ58"/>
<reference evidence="1" key="1">
    <citation type="submission" date="2021-01" db="EMBL/GenBank/DDBJ databases">
        <authorList>
            <consortium name="Genoscope - CEA"/>
            <person name="William W."/>
        </authorList>
    </citation>
    <scope>NUCLEOTIDE SEQUENCE</scope>
</reference>
<keyword evidence="2" id="KW-1185">Reference proteome</keyword>
<organism evidence="1 2">
    <name type="scientific">Paramecium sonneborni</name>
    <dbReference type="NCBI Taxonomy" id="65129"/>
    <lineage>
        <taxon>Eukaryota</taxon>
        <taxon>Sar</taxon>
        <taxon>Alveolata</taxon>
        <taxon>Ciliophora</taxon>
        <taxon>Intramacronucleata</taxon>
        <taxon>Oligohymenophorea</taxon>
        <taxon>Peniculida</taxon>
        <taxon>Parameciidae</taxon>
        <taxon>Paramecium</taxon>
    </lineage>
</organism>